<dbReference type="AlphaFoldDB" id="A0A948TPT6"/>
<accession>A0A948TPT6</accession>
<evidence type="ECO:0000313" key="3">
    <source>
        <dbReference type="EMBL" id="MBU3857092.1"/>
    </source>
</evidence>
<evidence type="ECO:0000259" key="2">
    <source>
        <dbReference type="Pfam" id="PF00849"/>
    </source>
</evidence>
<dbReference type="Gene3D" id="3.30.2350.10">
    <property type="entry name" value="Pseudouridine synthase"/>
    <property type="match status" value="1"/>
</dbReference>
<proteinExistence type="predicted"/>
<comment type="caution">
    <text evidence="3">The sequence shown here is derived from an EMBL/GenBank/DDBJ whole genome shotgun (WGS) entry which is preliminary data.</text>
</comment>
<dbReference type="EMBL" id="JAHLFJ010000100">
    <property type="protein sequence ID" value="MBU3857092.1"/>
    <property type="molecule type" value="Genomic_DNA"/>
</dbReference>
<dbReference type="GO" id="GO:0000455">
    <property type="term" value="P:enzyme-directed rRNA pseudouridine synthesis"/>
    <property type="evidence" value="ECO:0007669"/>
    <property type="project" value="TreeGrafter"/>
</dbReference>
<dbReference type="PROSITE" id="PS01129">
    <property type="entry name" value="PSI_RLU"/>
    <property type="match status" value="1"/>
</dbReference>
<dbReference type="GO" id="GO:0009982">
    <property type="term" value="F:pseudouridine synthase activity"/>
    <property type="evidence" value="ECO:0007669"/>
    <property type="project" value="InterPro"/>
</dbReference>
<dbReference type="PANTHER" id="PTHR21600">
    <property type="entry name" value="MITOCHONDRIAL RNA PSEUDOURIDINE SYNTHASE"/>
    <property type="match status" value="1"/>
</dbReference>
<sequence>MEHAYTDRIHRFNRSADGISLPPAFTFPFFYTPHPLVVQAAGEVQAYLSARTDWAEELAKGKMFGVLVVEDTKGEAGFVAAFSGNLAGSNLHAYFVPPVYDLLRPEGFFRTEEANISAINRRIEEMESSPEYLARQKEYAEWQNEAALRLADARRQLKEEKQRRDRLRKLGTDETTEQDLIRESQFQKAEYKRLEKKLKAEEETLKTALDEQETEILRLKRERKSRSAALQLKLFARFRMLNARGEEKDLLEIFRDTPQGIPPAGAGECALPKMLQFAYLHRLRPLAMGEFWWGDSPKEEIRIHGHFYPSCRGKCGPILRHMLEGLEVEKNPLQEDIHRTTPLETVYEDEWIVIVEKPAGMLSVPGKDEIGSVLERLRERYPQATGPLLVHRLDMATSGLLLAAKTKEVHQKLQALFETRNMRKKYEAILEGTVETDEGCIELPLCPDPTDRPRQMASAERGKPAVTRYRVKKREGGRTWVDFYPLTGRTHQLRVHAAHPLGLGHPIVGDELYGHRAERMYLHAASLEFVHPVTGKKIQVEREADFG</sequence>
<dbReference type="CDD" id="cd02869">
    <property type="entry name" value="PseudoU_synth_RluA_like"/>
    <property type="match status" value="1"/>
</dbReference>
<dbReference type="InterPro" id="IPR006224">
    <property type="entry name" value="PsdUridine_synth_RluA-like_CS"/>
</dbReference>
<reference evidence="3" key="1">
    <citation type="journal article" date="2021" name="PeerJ">
        <title>Extensive microbial diversity within the chicken gut microbiome revealed by metagenomics and culture.</title>
        <authorList>
            <person name="Gilroy R."/>
            <person name="Ravi A."/>
            <person name="Getino M."/>
            <person name="Pursley I."/>
            <person name="Horton D.L."/>
            <person name="Alikhan N.F."/>
            <person name="Baker D."/>
            <person name="Gharbi K."/>
            <person name="Hall N."/>
            <person name="Watson M."/>
            <person name="Adriaenssens E.M."/>
            <person name="Foster-Nyarko E."/>
            <person name="Jarju S."/>
            <person name="Secka A."/>
            <person name="Antonio M."/>
            <person name="Oren A."/>
            <person name="Chaudhuri R.R."/>
            <person name="La Ragione R."/>
            <person name="Hildebrand F."/>
            <person name="Pallen M.J."/>
        </authorList>
    </citation>
    <scope>NUCLEOTIDE SEQUENCE</scope>
    <source>
        <strain evidence="3">8470</strain>
    </source>
</reference>
<dbReference type="InterPro" id="IPR006145">
    <property type="entry name" value="PsdUridine_synth_RsuA/RluA"/>
</dbReference>
<protein>
    <submittedName>
        <fullName evidence="3">RNA pseudouridine synthase</fullName>
    </submittedName>
</protein>
<dbReference type="SUPFAM" id="SSF55120">
    <property type="entry name" value="Pseudouridine synthase"/>
    <property type="match status" value="1"/>
</dbReference>
<dbReference type="PANTHER" id="PTHR21600:SF89">
    <property type="entry name" value="RIBOSOMAL LARGE SUBUNIT PSEUDOURIDINE SYNTHASE A"/>
    <property type="match status" value="1"/>
</dbReference>
<reference evidence="3" key="2">
    <citation type="submission" date="2021-04" db="EMBL/GenBank/DDBJ databases">
        <authorList>
            <person name="Gilroy R."/>
        </authorList>
    </citation>
    <scope>NUCLEOTIDE SEQUENCE</scope>
    <source>
        <strain evidence="3">8470</strain>
    </source>
</reference>
<evidence type="ECO:0000313" key="4">
    <source>
        <dbReference type="Proteomes" id="UP000784286"/>
    </source>
</evidence>
<dbReference type="Pfam" id="PF00849">
    <property type="entry name" value="PseudoU_synth_2"/>
    <property type="match status" value="1"/>
</dbReference>
<feature type="coiled-coil region" evidence="1">
    <location>
        <begin position="109"/>
        <end position="222"/>
    </location>
</feature>
<dbReference type="GO" id="GO:0140098">
    <property type="term" value="F:catalytic activity, acting on RNA"/>
    <property type="evidence" value="ECO:0007669"/>
    <property type="project" value="UniProtKB-ARBA"/>
</dbReference>
<dbReference type="Proteomes" id="UP000784286">
    <property type="component" value="Unassembled WGS sequence"/>
</dbReference>
<dbReference type="InterPro" id="IPR020103">
    <property type="entry name" value="PsdUridine_synth_cat_dom_sf"/>
</dbReference>
<dbReference type="InterPro" id="IPR050188">
    <property type="entry name" value="RluA_PseudoU_synthase"/>
</dbReference>
<gene>
    <name evidence="3" type="ORF">H9928_11230</name>
</gene>
<evidence type="ECO:0000256" key="1">
    <source>
        <dbReference type="SAM" id="Coils"/>
    </source>
</evidence>
<feature type="domain" description="Pseudouridine synthase RsuA/RluA-like" evidence="2">
    <location>
        <begin position="352"/>
        <end position="499"/>
    </location>
</feature>
<organism evidence="3 4">
    <name type="scientific">Candidatus Phocaeicola excrementipullorum</name>
    <dbReference type="NCBI Taxonomy" id="2838731"/>
    <lineage>
        <taxon>Bacteria</taxon>
        <taxon>Pseudomonadati</taxon>
        <taxon>Bacteroidota</taxon>
        <taxon>Bacteroidia</taxon>
        <taxon>Bacteroidales</taxon>
        <taxon>Bacteroidaceae</taxon>
        <taxon>Phocaeicola</taxon>
    </lineage>
</organism>
<dbReference type="GO" id="GO:0003723">
    <property type="term" value="F:RNA binding"/>
    <property type="evidence" value="ECO:0007669"/>
    <property type="project" value="InterPro"/>
</dbReference>
<name>A0A948TPT6_9BACT</name>
<keyword evidence="1" id="KW-0175">Coiled coil</keyword>